<evidence type="ECO:0000313" key="2">
    <source>
        <dbReference type="Proteomes" id="UP000187013"/>
    </source>
</evidence>
<organism evidence="1 2">
    <name type="scientific">Zygosaccharomyces rouxii</name>
    <dbReference type="NCBI Taxonomy" id="4956"/>
    <lineage>
        <taxon>Eukaryota</taxon>
        <taxon>Fungi</taxon>
        <taxon>Dikarya</taxon>
        <taxon>Ascomycota</taxon>
        <taxon>Saccharomycotina</taxon>
        <taxon>Saccharomycetes</taxon>
        <taxon>Saccharomycetales</taxon>
        <taxon>Saccharomycetaceae</taxon>
        <taxon>Zygosaccharomyces</taxon>
    </lineage>
</organism>
<comment type="caution">
    <text evidence="1">The sequence shown here is derived from an EMBL/GenBank/DDBJ whole genome shotgun (WGS) entry which is preliminary data.</text>
</comment>
<dbReference type="OrthoDB" id="4058896at2759"/>
<proteinExistence type="predicted"/>
<dbReference type="AlphaFoldDB" id="A0A1Q3A893"/>
<sequence>MTLSLRDINGYDSSLFHYRHFSRISILNDTLQRGSKNNSSNNDNDNNNDNYFGLDRSLRQAFDKPFKSINEYEGENWSEAVCSSKAKVTSERLLNIDSDSVLDFSLASARKLNDLDGSVQLFTPTVVANNSQFNLDELNAHMSLLLQDTSNIKETDSLLMKVGLKLIPQTVKLHQALKRFNHDPKGKATKKNVSKFVDLCNQLIDEIWLPYLAEGLNFVKQALQVLESFKDEYTKIELKTITNEGLKLLIHQWSMLNYFPMVLINSLNFKVLFASGNIGNSETKMALTNNELFKILFVTFSLEVSKTFLKLVKILINLKACDKFENSSIISTVATLLDSTVESHTGEIMIGIDQLVREWITEQSKTDPLCTIAWNQWSQSVLQDYRIRFRSDISAFSLSTDDGEDGDQLAELMFDKFDVGRIFVEEIFKFTQPELKSRPAFNGNSLGWLTIFDENENNVTNGISHDNSANHLSHVYSSTTLRSLIPPISPRNAIVGSSNSIRTANLATTNNSKRTVLTQWAYKLKQKFQDFFHLHRQPSIISSVRYYRVAAGAGNLQSRTSRHLVPFPGDTTTFTEDQRYQIEKLTRKLYKKEEKGRRKRDALRVIFS</sequence>
<gene>
    <name evidence="1" type="ORF">ZYGR_0AF04370</name>
</gene>
<reference evidence="1 2" key="1">
    <citation type="submission" date="2016-08" db="EMBL/GenBank/DDBJ databases">
        <title>Draft genome sequence of allopolyploid Zygosaccharomyces rouxii.</title>
        <authorList>
            <person name="Watanabe J."/>
            <person name="Uehara K."/>
            <person name="Mogi Y."/>
            <person name="Tsukioka Y."/>
        </authorList>
    </citation>
    <scope>NUCLEOTIDE SEQUENCE [LARGE SCALE GENOMIC DNA]</scope>
    <source>
        <strain evidence="1 2">NBRC 110957</strain>
    </source>
</reference>
<evidence type="ECO:0000313" key="1">
    <source>
        <dbReference type="EMBL" id="GAV51965.1"/>
    </source>
</evidence>
<accession>A0A1Q3A893</accession>
<dbReference type="EMBL" id="BDGX01000032">
    <property type="protein sequence ID" value="GAV51965.1"/>
    <property type="molecule type" value="Genomic_DNA"/>
</dbReference>
<name>A0A1Q3A893_ZYGRO</name>
<dbReference type="Proteomes" id="UP000187013">
    <property type="component" value="Unassembled WGS sequence"/>
</dbReference>
<protein>
    <submittedName>
        <fullName evidence="1">Uncharacterized protein</fullName>
    </submittedName>
</protein>